<evidence type="ECO:0000256" key="1">
    <source>
        <dbReference type="SAM" id="SignalP"/>
    </source>
</evidence>
<gene>
    <name evidence="2" type="ORF">BAL341_1692</name>
</gene>
<protein>
    <submittedName>
        <fullName evidence="2">Uncharacterized protein</fullName>
    </submittedName>
</protein>
<feature type="chain" id="PRO_5019864715" evidence="1">
    <location>
        <begin position="20"/>
        <end position="107"/>
    </location>
</feature>
<proteinExistence type="predicted"/>
<organism evidence="2">
    <name type="scientific">Rheinheimera sp. BAL341</name>
    <dbReference type="NCBI Taxonomy" id="1708203"/>
    <lineage>
        <taxon>Bacteria</taxon>
        <taxon>Pseudomonadati</taxon>
        <taxon>Pseudomonadota</taxon>
        <taxon>Gammaproteobacteria</taxon>
        <taxon>Chromatiales</taxon>
        <taxon>Chromatiaceae</taxon>
        <taxon>Rheinheimera</taxon>
    </lineage>
</organism>
<dbReference type="EMBL" id="CAAJGR010000091">
    <property type="protein sequence ID" value="VHO04042.1"/>
    <property type="molecule type" value="Genomic_DNA"/>
</dbReference>
<name>A0A486XPC6_9GAMM</name>
<accession>A0A486XPC6</accession>
<dbReference type="AlphaFoldDB" id="A0A486XPC6"/>
<evidence type="ECO:0000313" key="2">
    <source>
        <dbReference type="EMBL" id="VHO04042.1"/>
    </source>
</evidence>
<feature type="signal peptide" evidence="1">
    <location>
        <begin position="1"/>
        <end position="19"/>
    </location>
</feature>
<reference evidence="2" key="1">
    <citation type="submission" date="2019-04" db="EMBL/GenBank/DDBJ databases">
        <authorList>
            <person name="Brambilla D."/>
        </authorList>
    </citation>
    <scope>NUCLEOTIDE SEQUENCE</scope>
    <source>
        <strain evidence="2">BAL1</strain>
    </source>
</reference>
<keyword evidence="1" id="KW-0732">Signal</keyword>
<sequence length="107" mass="12507">MRALILTCLLLICSPRLIAADFFQIPLAEDAREFARLEQKLPAVLSYYSQLSQAELTEFYLQRLGQPDNQQEVFGRQQLYYSINNQSVRIYISSRDNWSQVDIMVQN</sequence>